<organism evidence="2 3">
    <name type="scientific">Ensifer adhaerens</name>
    <name type="common">Sinorhizobium morelense</name>
    <dbReference type="NCBI Taxonomy" id="106592"/>
    <lineage>
        <taxon>Bacteria</taxon>
        <taxon>Pseudomonadati</taxon>
        <taxon>Pseudomonadota</taxon>
        <taxon>Alphaproteobacteria</taxon>
        <taxon>Hyphomicrobiales</taxon>
        <taxon>Rhizobiaceae</taxon>
        <taxon>Sinorhizobium/Ensifer group</taxon>
        <taxon>Ensifer</taxon>
    </lineage>
</organism>
<name>A0A9Q8YAX0_ENSAD</name>
<dbReference type="RefSeq" id="WP_090293882.1">
    <property type="nucleotide sequence ID" value="NZ_CP098807.1"/>
</dbReference>
<dbReference type="Proteomes" id="UP001055460">
    <property type="component" value="Chromosome"/>
</dbReference>
<feature type="signal peptide" evidence="1">
    <location>
        <begin position="1"/>
        <end position="25"/>
    </location>
</feature>
<proteinExistence type="predicted"/>
<dbReference type="EMBL" id="CP098807">
    <property type="protein sequence ID" value="USJ24921.1"/>
    <property type="molecule type" value="Genomic_DNA"/>
</dbReference>
<reference evidence="2" key="1">
    <citation type="submission" date="2022-06" db="EMBL/GenBank/DDBJ databases">
        <title>Physiological and biochemical characterization and genomic elucidation of a strain of the genus Ensifer adhaerens M8 that combines arsenic oxidation and chromium reduction.</title>
        <authorList>
            <person name="Li X."/>
            <person name="Yu c."/>
        </authorList>
    </citation>
    <scope>NUCLEOTIDE SEQUENCE</scope>
    <source>
        <strain evidence="2">M8</strain>
    </source>
</reference>
<dbReference type="OrthoDB" id="8373351at2"/>
<sequence>MSISFKRLAAVAVVALAFVPGIAQAESYATLTKQGYATGKLSRGKSGAWGWVVGNGEKTFFCRLNVASAYVNKKEMVSFTATGRMLKIDRATYDDALGGPDPNKPYLKDLQAGRVKPANVGGCSPLR</sequence>
<gene>
    <name evidence="2" type="ORF">NE863_08140</name>
</gene>
<feature type="chain" id="PRO_5040188636" description="DUF995 domain-containing protein" evidence="1">
    <location>
        <begin position="26"/>
        <end position="127"/>
    </location>
</feature>
<keyword evidence="1" id="KW-0732">Signal</keyword>
<accession>A0A9Q8YAX0</accession>
<evidence type="ECO:0000256" key="1">
    <source>
        <dbReference type="SAM" id="SignalP"/>
    </source>
</evidence>
<evidence type="ECO:0000313" key="3">
    <source>
        <dbReference type="Proteomes" id="UP001055460"/>
    </source>
</evidence>
<evidence type="ECO:0008006" key="4">
    <source>
        <dbReference type="Google" id="ProtNLM"/>
    </source>
</evidence>
<evidence type="ECO:0000313" key="2">
    <source>
        <dbReference type="EMBL" id="USJ24921.1"/>
    </source>
</evidence>
<protein>
    <recommendedName>
        <fullName evidence="4">DUF995 domain-containing protein</fullName>
    </recommendedName>
</protein>
<dbReference type="AlphaFoldDB" id="A0A9Q8YAX0"/>